<sequence>MPLLDREEYIEQAYFFRTFAERIEENIPTQEILEGLREEILATTKLPLALDILRGELMHEGRLSRGMRHLPHYFTPFQIFVMEKAEEDKSKFDQRTALVILEREARYRSEAPTPAGLFIYQFECLARNRLGYDKGLEAVAADPLYDDVWRDWIRKVRMRLGERDFADLIYFRSEWYLEEKRRRSHGEEVQPSAPVLFGRQEGRIAKANRGKDPLYLFAALQRQLGYPAVPRVKPSEAPKLHPQLELRIQRLEKRLQLLESETQGKLDLSEFYAQPPKFSDEESGDGSPS</sequence>
<protein>
    <submittedName>
        <fullName evidence="2">Uncharacterized protein</fullName>
    </submittedName>
</protein>
<dbReference type="AlphaFoldDB" id="A0A7C4QQQ3"/>
<organism evidence="2">
    <name type="scientific">Schlesneria paludicola</name>
    <dbReference type="NCBI Taxonomy" id="360056"/>
    <lineage>
        <taxon>Bacteria</taxon>
        <taxon>Pseudomonadati</taxon>
        <taxon>Planctomycetota</taxon>
        <taxon>Planctomycetia</taxon>
        <taxon>Planctomycetales</taxon>
        <taxon>Planctomycetaceae</taxon>
        <taxon>Schlesneria</taxon>
    </lineage>
</organism>
<evidence type="ECO:0000313" key="2">
    <source>
        <dbReference type="EMBL" id="HGT38769.1"/>
    </source>
</evidence>
<reference evidence="2" key="1">
    <citation type="journal article" date="2020" name="mSystems">
        <title>Genome- and Community-Level Interaction Insights into Carbon Utilization and Element Cycling Functions of Hydrothermarchaeota in Hydrothermal Sediment.</title>
        <authorList>
            <person name="Zhou Z."/>
            <person name="Liu Y."/>
            <person name="Xu W."/>
            <person name="Pan J."/>
            <person name="Luo Z.H."/>
            <person name="Li M."/>
        </authorList>
    </citation>
    <scope>NUCLEOTIDE SEQUENCE [LARGE SCALE GENOMIC DNA]</scope>
    <source>
        <strain evidence="2">SpSt-508</strain>
    </source>
</reference>
<evidence type="ECO:0000256" key="1">
    <source>
        <dbReference type="SAM" id="MobiDB-lite"/>
    </source>
</evidence>
<name>A0A7C4QQQ3_9PLAN</name>
<dbReference type="EMBL" id="DSVQ01000012">
    <property type="protein sequence ID" value="HGT38769.1"/>
    <property type="molecule type" value="Genomic_DNA"/>
</dbReference>
<accession>A0A7C4QQQ3</accession>
<comment type="caution">
    <text evidence="2">The sequence shown here is derived from an EMBL/GenBank/DDBJ whole genome shotgun (WGS) entry which is preliminary data.</text>
</comment>
<proteinExistence type="predicted"/>
<gene>
    <name evidence="2" type="ORF">ENS64_05835</name>
</gene>
<feature type="region of interest" description="Disordered" evidence="1">
    <location>
        <begin position="266"/>
        <end position="289"/>
    </location>
</feature>